<gene>
    <name evidence="8" type="ORF">PBOR_20875</name>
</gene>
<dbReference type="HOGENOM" id="CLU_016508_2_1_9"/>
<evidence type="ECO:0000259" key="7">
    <source>
        <dbReference type="Pfam" id="PF17851"/>
    </source>
</evidence>
<organism evidence="8 9">
    <name type="scientific">Paenibacillus borealis</name>
    <dbReference type="NCBI Taxonomy" id="160799"/>
    <lineage>
        <taxon>Bacteria</taxon>
        <taxon>Bacillati</taxon>
        <taxon>Bacillota</taxon>
        <taxon>Bacilli</taxon>
        <taxon>Bacillales</taxon>
        <taxon>Paenibacillaceae</taxon>
        <taxon>Paenibacillus</taxon>
    </lineage>
</organism>
<protein>
    <submittedName>
        <fullName evidence="8">Beta-xylosidase</fullName>
    </submittedName>
</protein>
<dbReference type="InterPro" id="IPR013320">
    <property type="entry name" value="ConA-like_dom_sf"/>
</dbReference>
<dbReference type="Pfam" id="PF17851">
    <property type="entry name" value="GH43_C2"/>
    <property type="match status" value="1"/>
</dbReference>
<dbReference type="SUPFAM" id="SSF75005">
    <property type="entry name" value="Arabinanase/levansucrase/invertase"/>
    <property type="match status" value="1"/>
</dbReference>
<sequence>MAPTIVNPVLTGFHPDPSFLRVGDDYYIATSTFEWFPGVEIHHSRDLVHWHTLTRVLTETSQVDLRGNGSSGSIWAPALSYDNGLYYLLFTDVKSRSSVYKDLHNYLITATCLEGPWSPPVRLNGSGFDPFLFHDSDGRKWLLNMRWDFRQSHSSFSGIVMQEYDPESGRLTGPIHEIYKGTPTGVTEGPQLYKRGDYYYLLVAEGGTGVNHMVTMARSRSIFGPFETDPDYPIMTTAHDLTYAFQQAGHGSLVETQSGEWYMAHLCTRPIPGTGKLNPLGRETAIQRCVWTEDGWLRLAQGGKLPALRTAAPELPPYPFEALPERDDFDGPVLGYPYQSLRVPFDESWVSLRERPGFLRLRGRESLASLFDQSLIGRPIQHFACTVTTCLEFKPDSFMQMAGLVLYYDDKDYYYLRVTADELRGVALGVVMCQAGKYGEISSMQISVKDWERYYLKAEISGRDIMFYASPDGEAWTAMCTPLDFGTLSDEHGGKLGFTGSYAGICAQDLDQQAKAAYFDYFEYTGLDFSGGHSL</sequence>
<dbReference type="InterPro" id="IPR051795">
    <property type="entry name" value="Glycosyl_Hydrlase_43"/>
</dbReference>
<dbReference type="SUPFAM" id="SSF49899">
    <property type="entry name" value="Concanavalin A-like lectins/glucanases"/>
    <property type="match status" value="1"/>
</dbReference>
<evidence type="ECO:0000313" key="9">
    <source>
        <dbReference type="Proteomes" id="UP000029518"/>
    </source>
</evidence>
<feature type="domain" description="Beta-xylosidase C-terminal Concanavalin A-like" evidence="7">
    <location>
        <begin position="326"/>
        <end position="525"/>
    </location>
</feature>
<name>A0A089LC73_PAEBO</name>
<evidence type="ECO:0000256" key="2">
    <source>
        <dbReference type="ARBA" id="ARBA00022801"/>
    </source>
</evidence>
<dbReference type="InterPro" id="IPR006710">
    <property type="entry name" value="Glyco_hydro_43"/>
</dbReference>
<dbReference type="GO" id="GO:0005975">
    <property type="term" value="P:carbohydrate metabolic process"/>
    <property type="evidence" value="ECO:0007669"/>
    <property type="project" value="InterPro"/>
</dbReference>
<dbReference type="InterPro" id="IPR023296">
    <property type="entry name" value="Glyco_hydro_beta-prop_sf"/>
</dbReference>
<dbReference type="CDD" id="cd09000">
    <property type="entry name" value="GH43_SXA-like"/>
    <property type="match status" value="1"/>
</dbReference>
<dbReference type="Gene3D" id="2.60.120.200">
    <property type="match status" value="1"/>
</dbReference>
<evidence type="ECO:0000256" key="5">
    <source>
        <dbReference type="PIRSR" id="PIRSR606710-2"/>
    </source>
</evidence>
<evidence type="ECO:0000256" key="6">
    <source>
        <dbReference type="RuleBase" id="RU361187"/>
    </source>
</evidence>
<dbReference type="InterPro" id="IPR041542">
    <property type="entry name" value="GH43_C2"/>
</dbReference>
<dbReference type="RefSeq" id="WP_042214689.1">
    <property type="nucleotide sequence ID" value="NZ_CP009285.1"/>
</dbReference>
<evidence type="ECO:0000256" key="3">
    <source>
        <dbReference type="ARBA" id="ARBA00023295"/>
    </source>
</evidence>
<dbReference type="KEGG" id="pbd:PBOR_20875"/>
<keyword evidence="9" id="KW-1185">Reference proteome</keyword>
<dbReference type="OrthoDB" id="9801455at2"/>
<accession>A0A089LC73</accession>
<evidence type="ECO:0000313" key="8">
    <source>
        <dbReference type="EMBL" id="AIQ59111.1"/>
    </source>
</evidence>
<evidence type="ECO:0000256" key="4">
    <source>
        <dbReference type="PIRSR" id="PIRSR606710-1"/>
    </source>
</evidence>
<dbReference type="GO" id="GO:0004553">
    <property type="term" value="F:hydrolase activity, hydrolyzing O-glycosyl compounds"/>
    <property type="evidence" value="ECO:0007669"/>
    <property type="project" value="InterPro"/>
</dbReference>
<comment type="similarity">
    <text evidence="1 6">Belongs to the glycosyl hydrolase 43 family.</text>
</comment>
<evidence type="ECO:0000256" key="1">
    <source>
        <dbReference type="ARBA" id="ARBA00009865"/>
    </source>
</evidence>
<dbReference type="PANTHER" id="PTHR42812">
    <property type="entry name" value="BETA-XYLOSIDASE"/>
    <property type="match status" value="1"/>
</dbReference>
<dbReference type="PANTHER" id="PTHR42812:SF12">
    <property type="entry name" value="BETA-XYLOSIDASE-RELATED"/>
    <property type="match status" value="1"/>
</dbReference>
<feature type="site" description="Important for catalytic activity, responsible for pKa modulation of the active site Glu and correct orientation of both the proton donor and substrate" evidence="5">
    <location>
        <position position="129"/>
    </location>
</feature>
<dbReference type="Gene3D" id="2.115.10.20">
    <property type="entry name" value="Glycosyl hydrolase domain, family 43"/>
    <property type="match status" value="1"/>
</dbReference>
<feature type="active site" description="Proton acceptor" evidence="4">
    <location>
        <position position="16"/>
    </location>
</feature>
<proteinExistence type="inferred from homology"/>
<feature type="active site" description="Proton donor" evidence="4">
    <location>
        <position position="188"/>
    </location>
</feature>
<dbReference type="EMBL" id="CP009285">
    <property type="protein sequence ID" value="AIQ59111.1"/>
    <property type="molecule type" value="Genomic_DNA"/>
</dbReference>
<reference evidence="8" key="1">
    <citation type="submission" date="2014-08" db="EMBL/GenBank/DDBJ databases">
        <title>Comparative genomics of the Paenibacillus odorifer group.</title>
        <authorList>
            <person name="den Bakker H.C."/>
            <person name="Tsai Y.-C.Y.-C."/>
            <person name="Martin N."/>
            <person name="Korlach J."/>
            <person name="Wiedmann M."/>
        </authorList>
    </citation>
    <scope>NUCLEOTIDE SEQUENCE [LARGE SCALE GENOMIC DNA]</scope>
    <source>
        <strain evidence="8">DSM 13188</strain>
    </source>
</reference>
<dbReference type="Pfam" id="PF04616">
    <property type="entry name" value="Glyco_hydro_43"/>
    <property type="match status" value="1"/>
</dbReference>
<dbReference type="Proteomes" id="UP000029518">
    <property type="component" value="Chromosome"/>
</dbReference>
<keyword evidence="3 6" id="KW-0326">Glycosidase</keyword>
<dbReference type="AlphaFoldDB" id="A0A089LC73"/>
<keyword evidence="2 6" id="KW-0378">Hydrolase</keyword>